<feature type="region of interest" description="Disordered" evidence="1">
    <location>
        <begin position="27"/>
        <end position="87"/>
    </location>
</feature>
<evidence type="ECO:0000313" key="2">
    <source>
        <dbReference type="EMBL" id="TYL38383.1"/>
    </source>
</evidence>
<feature type="compositionally biased region" description="Acidic residues" evidence="1">
    <location>
        <begin position="33"/>
        <end position="79"/>
    </location>
</feature>
<organism evidence="2 3">
    <name type="scientific">Natronococcus pandeyae</name>
    <dbReference type="NCBI Taxonomy" id="2055836"/>
    <lineage>
        <taxon>Archaea</taxon>
        <taxon>Methanobacteriati</taxon>
        <taxon>Methanobacteriota</taxon>
        <taxon>Stenosarchaea group</taxon>
        <taxon>Halobacteria</taxon>
        <taxon>Halobacteriales</taxon>
        <taxon>Natrialbaceae</taxon>
        <taxon>Natronococcus</taxon>
    </lineage>
</organism>
<dbReference type="Proteomes" id="UP000766904">
    <property type="component" value="Unassembled WGS sequence"/>
</dbReference>
<proteinExistence type="predicted"/>
<evidence type="ECO:0008006" key="4">
    <source>
        <dbReference type="Google" id="ProtNLM"/>
    </source>
</evidence>
<dbReference type="AlphaFoldDB" id="A0A8J8Q4Q3"/>
<keyword evidence="3" id="KW-1185">Reference proteome</keyword>
<dbReference type="EMBL" id="PHNJ01000005">
    <property type="protein sequence ID" value="TYL38383.1"/>
    <property type="molecule type" value="Genomic_DNA"/>
</dbReference>
<name>A0A8J8Q4Q3_9EURY</name>
<gene>
    <name evidence="2" type="ORF">CV102_11250</name>
</gene>
<dbReference type="InterPro" id="IPR008972">
    <property type="entry name" value="Cupredoxin"/>
</dbReference>
<evidence type="ECO:0000313" key="3">
    <source>
        <dbReference type="Proteomes" id="UP000766904"/>
    </source>
</evidence>
<accession>A0A8J8Q4Q3</accession>
<comment type="caution">
    <text evidence="2">The sequence shown here is derived from an EMBL/GenBank/DDBJ whole genome shotgun (WGS) entry which is preliminary data.</text>
</comment>
<dbReference type="RefSeq" id="WP_148858081.1">
    <property type="nucleotide sequence ID" value="NZ_PHNJ01000005.1"/>
</dbReference>
<reference evidence="2" key="1">
    <citation type="submission" date="2017-11" db="EMBL/GenBank/DDBJ databases">
        <authorList>
            <person name="Kajale S.C."/>
            <person name="Sharma A."/>
        </authorList>
    </citation>
    <scope>NUCLEOTIDE SEQUENCE</scope>
    <source>
        <strain evidence="2">LS1_42</strain>
    </source>
</reference>
<dbReference type="Gene3D" id="2.60.40.420">
    <property type="entry name" value="Cupredoxins - blue copper proteins"/>
    <property type="match status" value="1"/>
</dbReference>
<protein>
    <recommendedName>
        <fullName evidence="4">Blue (type 1) copper domain-containing protein</fullName>
    </recommendedName>
</protein>
<dbReference type="PROSITE" id="PS51257">
    <property type="entry name" value="PROKAR_LIPOPROTEIN"/>
    <property type="match status" value="1"/>
</dbReference>
<sequence>MARDDGRSRRSALQLIGVTAGLALVAGCTEGTGDGEGEPDQNETDESVTNETDLDDPDPPESDRDEWEDVSTIEFEADTDGWIGRQPAIIEDEENPNIVLYEGREYEFQLTNGDGDVHNLALWDETDPVVASEFLEDEGETATFVAEATDEMEQYLCETHEDEMAGAIELRSE</sequence>
<dbReference type="OrthoDB" id="6744at2157"/>
<evidence type="ECO:0000256" key="1">
    <source>
        <dbReference type="SAM" id="MobiDB-lite"/>
    </source>
</evidence>